<dbReference type="PANTHER" id="PTHR31013:SF12">
    <property type="entry name" value="PATHOGENESIS-RELATED PROTEIN 5-LIKE"/>
    <property type="match status" value="1"/>
</dbReference>
<dbReference type="PROSITE" id="PS51367">
    <property type="entry name" value="THAUMATIN_2"/>
    <property type="match status" value="1"/>
</dbReference>
<dbReference type="EMBL" id="VYZN01000017">
    <property type="protein sequence ID" value="KAE9537829.1"/>
    <property type="molecule type" value="Genomic_DNA"/>
</dbReference>
<keyword evidence="4" id="KW-1185">Reference proteome</keyword>
<protein>
    <recommendedName>
        <fullName evidence="5">Thaumatin-like protein</fullName>
    </recommendedName>
</protein>
<dbReference type="InterPro" id="IPR001938">
    <property type="entry name" value="Thaumatin"/>
</dbReference>
<sequence>MDLKFILLFILTVAIAMAHVITIKNNCPFTVWPGIIGNSEHSHLENGGFLLGSQKTHTFNTPQDWAGRIWGRTRCNSKGKCETGNCGNKIQCNGTVGVPPVSLAEMTFTGPGGLDYYDVSLADGYNLPIRILPTAQFTSSKKGKYDCTPAGCVSDLNKRCPSELVVRTSGGSSVVACKSACAKFNTDTYCCRGYHNTSATCNTSSWLKNYPAYFKAACPDAYSYVYDDTITTFTCRGNPSTNYDVIFCP</sequence>
<dbReference type="FunFam" id="2.60.110.10:FF:000004">
    <property type="entry name" value="THAUMATIN-LIKE PROTEIN 1"/>
    <property type="match status" value="1"/>
</dbReference>
<feature type="disulfide bond" evidence="1">
    <location>
        <begin position="181"/>
        <end position="190"/>
    </location>
</feature>
<dbReference type="SMART" id="SM00205">
    <property type="entry name" value="THN"/>
    <property type="match status" value="1"/>
</dbReference>
<gene>
    <name evidence="3" type="ORF">AGLY_005801</name>
</gene>
<evidence type="ECO:0000313" key="4">
    <source>
        <dbReference type="Proteomes" id="UP000475862"/>
    </source>
</evidence>
<dbReference type="Pfam" id="PF00314">
    <property type="entry name" value="Thaumatin"/>
    <property type="match status" value="1"/>
</dbReference>
<dbReference type="SUPFAM" id="SSF49870">
    <property type="entry name" value="Osmotin, thaumatin-like protein"/>
    <property type="match status" value="1"/>
</dbReference>
<feature type="chain" id="PRO_5026336114" description="Thaumatin-like protein" evidence="2">
    <location>
        <begin position="19"/>
        <end position="249"/>
    </location>
</feature>
<dbReference type="AlphaFoldDB" id="A0A6G0TT78"/>
<evidence type="ECO:0000256" key="2">
    <source>
        <dbReference type="SAM" id="SignalP"/>
    </source>
</evidence>
<accession>A0A6G0TT78</accession>
<organism evidence="3 4">
    <name type="scientific">Aphis glycines</name>
    <name type="common">Soybean aphid</name>
    <dbReference type="NCBI Taxonomy" id="307491"/>
    <lineage>
        <taxon>Eukaryota</taxon>
        <taxon>Metazoa</taxon>
        <taxon>Ecdysozoa</taxon>
        <taxon>Arthropoda</taxon>
        <taxon>Hexapoda</taxon>
        <taxon>Insecta</taxon>
        <taxon>Pterygota</taxon>
        <taxon>Neoptera</taxon>
        <taxon>Paraneoptera</taxon>
        <taxon>Hemiptera</taxon>
        <taxon>Sternorrhyncha</taxon>
        <taxon>Aphidomorpha</taxon>
        <taxon>Aphidoidea</taxon>
        <taxon>Aphididae</taxon>
        <taxon>Aphidini</taxon>
        <taxon>Aphis</taxon>
        <taxon>Aphis</taxon>
    </lineage>
</organism>
<keyword evidence="2" id="KW-0732">Signal</keyword>
<evidence type="ECO:0008006" key="5">
    <source>
        <dbReference type="Google" id="ProtNLM"/>
    </source>
</evidence>
<dbReference type="PRINTS" id="PR00347">
    <property type="entry name" value="THAUMATIN"/>
</dbReference>
<dbReference type="CDD" id="cd09218">
    <property type="entry name" value="TLP-PA"/>
    <property type="match status" value="1"/>
</dbReference>
<comment type="caution">
    <text evidence="3">The sequence shown here is derived from an EMBL/GenBank/DDBJ whole genome shotgun (WGS) entry which is preliminary data.</text>
</comment>
<feature type="disulfide bond" evidence="1">
    <location>
        <begin position="27"/>
        <end position="248"/>
    </location>
</feature>
<proteinExistence type="predicted"/>
<reference evidence="3 4" key="1">
    <citation type="submission" date="2019-08" db="EMBL/GenBank/DDBJ databases">
        <title>The genome of the soybean aphid Biotype 1, its phylome, world population structure and adaptation to the North American continent.</title>
        <authorList>
            <person name="Giordano R."/>
            <person name="Donthu R.K."/>
            <person name="Hernandez A.G."/>
            <person name="Wright C.L."/>
            <person name="Zimin A.V."/>
        </authorList>
    </citation>
    <scope>NUCLEOTIDE SEQUENCE [LARGE SCALE GENOMIC DNA]</scope>
    <source>
        <tissue evidence="3">Whole aphids</tissue>
    </source>
</reference>
<evidence type="ECO:0000313" key="3">
    <source>
        <dbReference type="EMBL" id="KAE9537829.1"/>
    </source>
</evidence>
<dbReference type="PIRSF" id="PIRSF002703">
    <property type="entry name" value="Thaumatin"/>
    <property type="match status" value="1"/>
</dbReference>
<dbReference type="InterPro" id="IPR037176">
    <property type="entry name" value="Osmotin/thaumatin-like_sf"/>
</dbReference>
<dbReference type="Gene3D" id="2.60.110.10">
    <property type="entry name" value="Thaumatin"/>
    <property type="match status" value="1"/>
</dbReference>
<dbReference type="Proteomes" id="UP000475862">
    <property type="component" value="Unassembled WGS sequence"/>
</dbReference>
<feature type="disulfide bond" evidence="1">
    <location>
        <begin position="191"/>
        <end position="201"/>
    </location>
</feature>
<feature type="disulfide bond" evidence="1">
    <location>
        <begin position="152"/>
        <end position="218"/>
    </location>
</feature>
<feature type="signal peptide" evidence="2">
    <location>
        <begin position="1"/>
        <end position="18"/>
    </location>
</feature>
<feature type="disulfide bond" evidence="1">
    <location>
        <begin position="147"/>
        <end position="235"/>
    </location>
</feature>
<name>A0A6G0TT78_APHGL</name>
<feature type="disulfide bond" evidence="1">
    <location>
        <begin position="86"/>
        <end position="92"/>
    </location>
</feature>
<evidence type="ECO:0000256" key="1">
    <source>
        <dbReference type="PIRSR" id="PIRSR002703-1"/>
    </source>
</evidence>
<feature type="disulfide bond" evidence="1">
    <location>
        <begin position="75"/>
        <end position="81"/>
    </location>
</feature>
<dbReference type="PANTHER" id="PTHR31013">
    <property type="entry name" value="THAUMATIN FAMILY PROTEIN-RELATED"/>
    <property type="match status" value="1"/>
</dbReference>
<dbReference type="OrthoDB" id="430315at2759"/>
<feature type="disulfide bond" evidence="1">
    <location>
        <begin position="160"/>
        <end position="177"/>
    </location>
</feature>
<keyword evidence="1" id="KW-1015">Disulfide bond</keyword>